<evidence type="ECO:0000256" key="2">
    <source>
        <dbReference type="ARBA" id="ARBA00023157"/>
    </source>
</evidence>
<dbReference type="PROSITE" id="PS01180">
    <property type="entry name" value="CUB"/>
    <property type="match status" value="1"/>
</dbReference>
<evidence type="ECO:0000256" key="1">
    <source>
        <dbReference type="ARBA" id="ARBA00022737"/>
    </source>
</evidence>
<proteinExistence type="predicted"/>
<dbReference type="SUPFAM" id="SSF52058">
    <property type="entry name" value="L domain-like"/>
    <property type="match status" value="1"/>
</dbReference>
<comment type="caution">
    <text evidence="4">The sequence shown here is derived from an EMBL/GenBank/DDBJ whole genome shotgun (WGS) entry which is preliminary data.</text>
</comment>
<dbReference type="AlphaFoldDB" id="A0A7D9JPX6"/>
<dbReference type="InterPro" id="IPR035914">
    <property type="entry name" value="Sperma_CUB_dom_sf"/>
</dbReference>
<dbReference type="Gene3D" id="2.60.120.290">
    <property type="entry name" value="Spermadhesin, CUB domain"/>
    <property type="match status" value="1"/>
</dbReference>
<reference evidence="4" key="1">
    <citation type="submission" date="2020-04" db="EMBL/GenBank/DDBJ databases">
        <authorList>
            <person name="Alioto T."/>
            <person name="Alioto T."/>
            <person name="Gomez Garrido J."/>
        </authorList>
    </citation>
    <scope>NUCLEOTIDE SEQUENCE</scope>
    <source>
        <strain evidence="4">A484AB</strain>
    </source>
</reference>
<dbReference type="SUPFAM" id="SSF49854">
    <property type="entry name" value="Spermadhesin, CUB domain"/>
    <property type="match status" value="1"/>
</dbReference>
<accession>A0A7D9JPX6</accession>
<keyword evidence="1" id="KW-0677">Repeat</keyword>
<dbReference type="Gene3D" id="3.80.10.10">
    <property type="entry name" value="Ribonuclease Inhibitor"/>
    <property type="match status" value="1"/>
</dbReference>
<dbReference type="FunFam" id="2.60.120.290:FF:000013">
    <property type="entry name" value="Membrane frizzled-related protein"/>
    <property type="match status" value="1"/>
</dbReference>
<sequence>MDTHLLINTSGILTSPYYPSFYLNNMSRRWHLEASNSQRIHIAFLYLDIEQYPTCKNDYVMIQDGRSSEKQSYFCGKSIPAEFKSSSNQLLIVFKSNNKTAGTGFKIRYMIVKENEDDGCLLADVPNCPENCRCYRWPLDQSKISVYARDLNNIASVYPQYTSAISLMENFITVIERGAFRKLRSLKTFRLSQNTITSIPRNIFSENPSLEVVGSAVQATWDCKHGYQESKQKEIKSIGSPGKRQGTTCSMWACKTAKLRATIRSDQLHCKQSEERLQMLQEKIEADDDEN</sequence>
<dbReference type="PANTHER" id="PTHR24251">
    <property type="entry name" value="OVOCHYMASE-RELATED"/>
    <property type="match status" value="1"/>
</dbReference>
<dbReference type="EMBL" id="CACRXK020019810">
    <property type="protein sequence ID" value="CAB4034091.1"/>
    <property type="molecule type" value="Genomic_DNA"/>
</dbReference>
<dbReference type="InterPro" id="IPR001611">
    <property type="entry name" value="Leu-rich_rpt"/>
</dbReference>
<dbReference type="SMART" id="SM00042">
    <property type="entry name" value="CUB"/>
    <property type="match status" value="1"/>
</dbReference>
<dbReference type="OrthoDB" id="5976858at2759"/>
<gene>
    <name evidence="4" type="ORF">PACLA_8A007616</name>
</gene>
<keyword evidence="2" id="KW-1015">Disulfide bond</keyword>
<keyword evidence="5" id="KW-1185">Reference proteome</keyword>
<dbReference type="CDD" id="cd00041">
    <property type="entry name" value="CUB"/>
    <property type="match status" value="1"/>
</dbReference>
<protein>
    <submittedName>
        <fullName evidence="4">G- coupled receptor GRL101</fullName>
    </submittedName>
</protein>
<organism evidence="4 5">
    <name type="scientific">Paramuricea clavata</name>
    <name type="common">Red gorgonian</name>
    <name type="synonym">Violescent sea-whip</name>
    <dbReference type="NCBI Taxonomy" id="317549"/>
    <lineage>
        <taxon>Eukaryota</taxon>
        <taxon>Metazoa</taxon>
        <taxon>Cnidaria</taxon>
        <taxon>Anthozoa</taxon>
        <taxon>Octocorallia</taxon>
        <taxon>Malacalcyonacea</taxon>
        <taxon>Plexauridae</taxon>
        <taxon>Paramuricea</taxon>
    </lineage>
</organism>
<name>A0A7D9JPX6_PARCT</name>
<dbReference type="Pfam" id="PF13855">
    <property type="entry name" value="LRR_8"/>
    <property type="match status" value="1"/>
</dbReference>
<dbReference type="InterPro" id="IPR032675">
    <property type="entry name" value="LRR_dom_sf"/>
</dbReference>
<keyword evidence="4" id="KW-0675">Receptor</keyword>
<dbReference type="Pfam" id="PF00431">
    <property type="entry name" value="CUB"/>
    <property type="match status" value="1"/>
</dbReference>
<evidence type="ECO:0000313" key="5">
    <source>
        <dbReference type="Proteomes" id="UP001152795"/>
    </source>
</evidence>
<dbReference type="Proteomes" id="UP001152795">
    <property type="component" value="Unassembled WGS sequence"/>
</dbReference>
<comment type="caution">
    <text evidence="3">Lacks conserved residue(s) required for the propagation of feature annotation.</text>
</comment>
<evidence type="ECO:0000256" key="3">
    <source>
        <dbReference type="PROSITE-ProRule" id="PRU00059"/>
    </source>
</evidence>
<dbReference type="InterPro" id="IPR000859">
    <property type="entry name" value="CUB_dom"/>
</dbReference>
<evidence type="ECO:0000313" key="4">
    <source>
        <dbReference type="EMBL" id="CAB4034091.1"/>
    </source>
</evidence>